<keyword evidence="5 6" id="KW-0378">Hydrolase</keyword>
<proteinExistence type="inferred from homology"/>
<dbReference type="InterPro" id="IPR019533">
    <property type="entry name" value="Peptidase_S26"/>
</dbReference>
<keyword evidence="6" id="KW-0812">Transmembrane</keyword>
<dbReference type="SUPFAM" id="SSF51306">
    <property type="entry name" value="LexA/Signal peptidase"/>
    <property type="match status" value="1"/>
</dbReference>
<evidence type="ECO:0000313" key="9">
    <source>
        <dbReference type="EMBL" id="MEJ1090740.1"/>
    </source>
</evidence>
<dbReference type="EC" id="3.4.21.89" evidence="4 6"/>
<dbReference type="PROSITE" id="PS00761">
    <property type="entry name" value="SPASE_I_3"/>
    <property type="match status" value="1"/>
</dbReference>
<keyword evidence="6" id="KW-0645">Protease</keyword>
<organism evidence="9 10">
    <name type="scientific">Microbacterium istanbulense</name>
    <dbReference type="NCBI Taxonomy" id="3122049"/>
    <lineage>
        <taxon>Bacteria</taxon>
        <taxon>Bacillati</taxon>
        <taxon>Actinomycetota</taxon>
        <taxon>Actinomycetes</taxon>
        <taxon>Micrococcales</taxon>
        <taxon>Microbacteriaceae</taxon>
        <taxon>Microbacterium</taxon>
    </lineage>
</organism>
<dbReference type="InterPro" id="IPR000223">
    <property type="entry name" value="Pept_S26A_signal_pept_1"/>
</dbReference>
<gene>
    <name evidence="9" type="primary">lepB</name>
    <name evidence="9" type="ORF">WDU93_03465</name>
</gene>
<sequence>MSGTTAPTGEDTASETATSRPRWRRITGSFWFQLLLAFAVVGLVLTFIAKPYAVPSASMTDTLQVGDRVLVNRLAYVGAEPGTGDVIVFDAGDAWDTAPAEEEPLPKAIARWVGEVTGFGPSGRHTLVKRVIGLPGQSVECCSATGQITVDGEPLDEPYVSRDHEFIPGTLDCDSAQISTRCFAAVTVPDDRYLVLGDNRANSSDSAAQCRGGIDDESCWRWAERSEIVGKVGVILWPVSRWSLVD</sequence>
<evidence type="ECO:0000256" key="1">
    <source>
        <dbReference type="ARBA" id="ARBA00000677"/>
    </source>
</evidence>
<dbReference type="PANTHER" id="PTHR43390:SF1">
    <property type="entry name" value="CHLOROPLAST PROCESSING PEPTIDASE"/>
    <property type="match status" value="1"/>
</dbReference>
<dbReference type="GO" id="GO:0009003">
    <property type="term" value="F:signal peptidase activity"/>
    <property type="evidence" value="ECO:0007669"/>
    <property type="project" value="UniProtKB-EC"/>
</dbReference>
<evidence type="ECO:0000256" key="2">
    <source>
        <dbReference type="ARBA" id="ARBA00004401"/>
    </source>
</evidence>
<evidence type="ECO:0000259" key="8">
    <source>
        <dbReference type="Pfam" id="PF10502"/>
    </source>
</evidence>
<dbReference type="Proteomes" id="UP001366085">
    <property type="component" value="Unassembled WGS sequence"/>
</dbReference>
<name>A0ABU8LHC3_9MICO</name>
<evidence type="ECO:0000256" key="5">
    <source>
        <dbReference type="ARBA" id="ARBA00022801"/>
    </source>
</evidence>
<dbReference type="PRINTS" id="PR00727">
    <property type="entry name" value="LEADERPTASE"/>
</dbReference>
<evidence type="ECO:0000256" key="3">
    <source>
        <dbReference type="ARBA" id="ARBA00009370"/>
    </source>
</evidence>
<dbReference type="RefSeq" id="WP_337317508.1">
    <property type="nucleotide sequence ID" value="NZ_JBBDGN010000002.1"/>
</dbReference>
<protein>
    <recommendedName>
        <fullName evidence="4 6">Signal peptidase I</fullName>
        <ecNumber evidence="4 6">3.4.21.89</ecNumber>
    </recommendedName>
</protein>
<comment type="similarity">
    <text evidence="3 6">Belongs to the peptidase S26 family.</text>
</comment>
<evidence type="ECO:0000256" key="7">
    <source>
        <dbReference type="SAM" id="MobiDB-lite"/>
    </source>
</evidence>
<dbReference type="EMBL" id="JBBDGN010000002">
    <property type="protein sequence ID" value="MEJ1090740.1"/>
    <property type="molecule type" value="Genomic_DNA"/>
</dbReference>
<dbReference type="NCBIfam" id="TIGR02227">
    <property type="entry name" value="sigpep_I_bact"/>
    <property type="match status" value="1"/>
</dbReference>
<feature type="transmembrane region" description="Helical" evidence="6">
    <location>
        <begin position="30"/>
        <end position="49"/>
    </location>
</feature>
<dbReference type="PANTHER" id="PTHR43390">
    <property type="entry name" value="SIGNAL PEPTIDASE I"/>
    <property type="match status" value="1"/>
</dbReference>
<dbReference type="InterPro" id="IPR036286">
    <property type="entry name" value="LexA/Signal_pep-like_sf"/>
</dbReference>
<accession>A0ABU8LHC3</accession>
<evidence type="ECO:0000313" key="10">
    <source>
        <dbReference type="Proteomes" id="UP001366085"/>
    </source>
</evidence>
<reference evidence="9 10" key="1">
    <citation type="submission" date="2024-02" db="EMBL/GenBank/DDBJ databases">
        <authorList>
            <person name="Saticioglu I.B."/>
        </authorList>
    </citation>
    <scope>NUCLEOTIDE SEQUENCE [LARGE SCALE GENOMIC DNA]</scope>
    <source>
        <strain evidence="9 10">Mu-43</strain>
    </source>
</reference>
<dbReference type="InterPro" id="IPR019758">
    <property type="entry name" value="Pept_S26A_signal_pept_1_CS"/>
</dbReference>
<dbReference type="CDD" id="cd06530">
    <property type="entry name" value="S26_SPase_I"/>
    <property type="match status" value="1"/>
</dbReference>
<comment type="subcellular location">
    <subcellularLocation>
        <location evidence="2">Cell membrane</location>
        <topology evidence="2">Single-pass type II membrane protein</topology>
    </subcellularLocation>
    <subcellularLocation>
        <location evidence="6">Membrane</location>
        <topology evidence="6">Single-pass type II membrane protein</topology>
    </subcellularLocation>
</comment>
<dbReference type="Pfam" id="PF10502">
    <property type="entry name" value="Peptidase_S26"/>
    <property type="match status" value="1"/>
</dbReference>
<evidence type="ECO:0000256" key="4">
    <source>
        <dbReference type="ARBA" id="ARBA00013208"/>
    </source>
</evidence>
<keyword evidence="6" id="KW-1133">Transmembrane helix</keyword>
<comment type="catalytic activity">
    <reaction evidence="1 6">
        <text>Cleavage of hydrophobic, N-terminal signal or leader sequences from secreted and periplasmic proteins.</text>
        <dbReference type="EC" id="3.4.21.89"/>
    </reaction>
</comment>
<keyword evidence="10" id="KW-1185">Reference proteome</keyword>
<dbReference type="Gene3D" id="2.10.109.10">
    <property type="entry name" value="Umud Fragment, subunit A"/>
    <property type="match status" value="1"/>
</dbReference>
<comment type="caution">
    <text evidence="9">The sequence shown here is derived from an EMBL/GenBank/DDBJ whole genome shotgun (WGS) entry which is preliminary data.</text>
</comment>
<evidence type="ECO:0000256" key="6">
    <source>
        <dbReference type="RuleBase" id="RU362042"/>
    </source>
</evidence>
<feature type="domain" description="Peptidase S26" evidence="8">
    <location>
        <begin position="33"/>
        <end position="237"/>
    </location>
</feature>
<keyword evidence="6" id="KW-0472">Membrane</keyword>
<feature type="region of interest" description="Disordered" evidence="7">
    <location>
        <begin position="1"/>
        <end position="20"/>
    </location>
</feature>